<proteinExistence type="predicted"/>
<organism evidence="4 5">
    <name type="scientific">Paraburkholderia bengalensis</name>
    <dbReference type="NCBI Taxonomy" id="2747562"/>
    <lineage>
        <taxon>Bacteria</taxon>
        <taxon>Pseudomonadati</taxon>
        <taxon>Pseudomonadota</taxon>
        <taxon>Betaproteobacteria</taxon>
        <taxon>Burkholderiales</taxon>
        <taxon>Burkholderiaceae</taxon>
        <taxon>Paraburkholderia</taxon>
    </lineage>
</organism>
<evidence type="ECO:0000259" key="3">
    <source>
        <dbReference type="PROSITE" id="PS51123"/>
    </source>
</evidence>
<dbReference type="SUPFAM" id="SSF103088">
    <property type="entry name" value="OmpA-like"/>
    <property type="match status" value="1"/>
</dbReference>
<dbReference type="EMBL" id="JACFYJ010000041">
    <property type="protein sequence ID" value="MEI5999962.1"/>
    <property type="molecule type" value="Genomic_DNA"/>
</dbReference>
<sequence>MTIRSPIALGVALCVSGCAINPQTGQPEVAASVKTQFNSIFNSEDPCSNNDRNIGIAVGAVAGGVIGYLAHGAKGAAAGALIGAGGGFLVGHVLDARRCELYRIAQANGLKLASAPITQARPHAGSADRPATVGLDVQLENKSDQFVAGSAELTPQARKYLAQIANQYSPKTLMAALPPDATPEQRAQAGGRKVLIVGHTDENDTSLGADAATLSQQRAKAVAKVFVDQGVPVQNIFYQGAGDTLPIAPNATDQGREENQRVQIVDVPTEADLQQFLSARTADPANYRFANTSTAPLEEPSPAVPKNTVGSTSPDHAATGRQAVKPRSQPVPVAKSNNTGSTKTESGANQSVAFNGAPSATPQPRATAAPSNAGPGYNFGGTPTTGGGIPVRLGSAPAKSSTFSLISNANASSPMTLNSCLGDRPHVASAVRNLATDQVLNVRDYLPGFYGAPWAAGLGGNLVALLDVRVPSDAGSPVPQPELKIYKDYTGNVSQKPSYSARVPVNVYRGSDATLYRVFVDGPMQCMDLVVPLSKPRATGNVYYTNRSVDYTASGNFALR</sequence>
<comment type="caution">
    <text evidence="4">The sequence shown here is derived from an EMBL/GenBank/DDBJ whole genome shotgun (WGS) entry which is preliminary data.</text>
</comment>
<feature type="compositionally biased region" description="Polar residues" evidence="2">
    <location>
        <begin position="335"/>
        <end position="364"/>
    </location>
</feature>
<dbReference type="CDD" id="cd07185">
    <property type="entry name" value="OmpA_C-like"/>
    <property type="match status" value="1"/>
</dbReference>
<dbReference type="Proteomes" id="UP001386437">
    <property type="component" value="Unassembled WGS sequence"/>
</dbReference>
<dbReference type="InterPro" id="IPR036737">
    <property type="entry name" value="OmpA-like_sf"/>
</dbReference>
<keyword evidence="1" id="KW-0472">Membrane</keyword>
<dbReference type="PANTHER" id="PTHR30329:SF21">
    <property type="entry name" value="LIPOPROTEIN YIAD-RELATED"/>
    <property type="match status" value="1"/>
</dbReference>
<keyword evidence="5" id="KW-1185">Reference proteome</keyword>
<evidence type="ECO:0000256" key="1">
    <source>
        <dbReference type="PROSITE-ProRule" id="PRU00473"/>
    </source>
</evidence>
<protein>
    <submittedName>
        <fullName evidence="4">OmpA family protein</fullName>
    </submittedName>
</protein>
<dbReference type="Gene3D" id="3.30.1330.60">
    <property type="entry name" value="OmpA-like domain"/>
    <property type="match status" value="1"/>
</dbReference>
<name>A0ABU8IWJ1_9BURK</name>
<feature type="domain" description="OmpA-like" evidence="3">
    <location>
        <begin position="133"/>
        <end position="270"/>
    </location>
</feature>
<dbReference type="PROSITE" id="PS51123">
    <property type="entry name" value="OMPA_2"/>
    <property type="match status" value="1"/>
</dbReference>
<dbReference type="RefSeq" id="WP_336599940.1">
    <property type="nucleotide sequence ID" value="NZ_JACFYJ010000041.1"/>
</dbReference>
<dbReference type="InterPro" id="IPR050330">
    <property type="entry name" value="Bact_OuterMem_StrucFunc"/>
</dbReference>
<feature type="region of interest" description="Disordered" evidence="2">
    <location>
        <begin position="292"/>
        <end position="392"/>
    </location>
</feature>
<feature type="compositionally biased region" description="Gly residues" evidence="2">
    <location>
        <begin position="377"/>
        <end position="389"/>
    </location>
</feature>
<dbReference type="Pfam" id="PF00691">
    <property type="entry name" value="OmpA"/>
    <property type="match status" value="1"/>
</dbReference>
<gene>
    <name evidence="4" type="ORF">H3V53_22950</name>
</gene>
<reference evidence="4 5" key="1">
    <citation type="journal article" date="2022" name="Arch. Microbiol.">
        <title>Paraburkholderia bengalensis sp. nov. isolated from roots of Oryza sativa, IR64.</title>
        <authorList>
            <person name="Nag P."/>
            <person name="Mondal N."/>
            <person name="Sarkar J."/>
            <person name="Das S."/>
        </authorList>
    </citation>
    <scope>NUCLEOTIDE SEQUENCE [LARGE SCALE GENOMIC DNA]</scope>
    <source>
        <strain evidence="4 5">IR64_4_BI</strain>
    </source>
</reference>
<evidence type="ECO:0000256" key="2">
    <source>
        <dbReference type="SAM" id="MobiDB-lite"/>
    </source>
</evidence>
<evidence type="ECO:0000313" key="5">
    <source>
        <dbReference type="Proteomes" id="UP001386437"/>
    </source>
</evidence>
<evidence type="ECO:0000313" key="4">
    <source>
        <dbReference type="EMBL" id="MEI5999962.1"/>
    </source>
</evidence>
<accession>A0ABU8IWJ1</accession>
<dbReference type="InterPro" id="IPR006665">
    <property type="entry name" value="OmpA-like"/>
</dbReference>
<dbReference type="PANTHER" id="PTHR30329">
    <property type="entry name" value="STATOR ELEMENT OF FLAGELLAR MOTOR COMPLEX"/>
    <property type="match status" value="1"/>
</dbReference>